<dbReference type="PANTHER" id="PTHR43537:SF44">
    <property type="entry name" value="GNTR FAMILY REGULATORY PROTEIN"/>
    <property type="match status" value="1"/>
</dbReference>
<dbReference type="AlphaFoldDB" id="A0A076LN75"/>
<dbReference type="SMART" id="SM00345">
    <property type="entry name" value="HTH_GNTR"/>
    <property type="match status" value="1"/>
</dbReference>
<dbReference type="Proteomes" id="UP000028681">
    <property type="component" value="Chromosome"/>
</dbReference>
<feature type="domain" description="HTH gntR-type" evidence="4">
    <location>
        <begin position="12"/>
        <end position="80"/>
    </location>
</feature>
<dbReference type="InterPro" id="IPR000524">
    <property type="entry name" value="Tscrpt_reg_HTH_GntR"/>
</dbReference>
<keyword evidence="3" id="KW-0804">Transcription</keyword>
<proteinExistence type="predicted"/>
<dbReference type="PRINTS" id="PR00035">
    <property type="entry name" value="HTHGNTR"/>
</dbReference>
<dbReference type="EMBL" id="CP006664">
    <property type="protein sequence ID" value="AIJ08182.1"/>
    <property type="molecule type" value="Genomic_DNA"/>
</dbReference>
<evidence type="ECO:0000256" key="3">
    <source>
        <dbReference type="ARBA" id="ARBA00023163"/>
    </source>
</evidence>
<keyword evidence="2" id="KW-0238">DNA-binding</keyword>
<evidence type="ECO:0000256" key="2">
    <source>
        <dbReference type="ARBA" id="ARBA00023125"/>
    </source>
</evidence>
<dbReference type="SUPFAM" id="SSF46785">
    <property type="entry name" value="Winged helix' DNA-binding domain"/>
    <property type="match status" value="1"/>
</dbReference>
<dbReference type="InterPro" id="IPR036390">
    <property type="entry name" value="WH_DNA-bd_sf"/>
</dbReference>
<reference evidence="5 6" key="1">
    <citation type="journal article" date="2012" name="PLoS ONE">
        <title>Edwardsiella comparative phylogenomics reveal the new intra/inter-species taxonomic relationships, virulence evolution and niche adaptation mechanisms.</title>
        <authorList>
            <person name="Yang M."/>
            <person name="Lv Y."/>
            <person name="Xiao J."/>
            <person name="Wu H."/>
            <person name="Zheng H."/>
            <person name="Liu Q."/>
            <person name="Zhang Y."/>
            <person name="Wang Q."/>
        </authorList>
    </citation>
    <scope>NUCLEOTIDE SEQUENCE [LARGE SCALE GENOMIC DNA]</scope>
    <source>
        <strain evidence="6">080813</strain>
    </source>
</reference>
<dbReference type="GeneID" id="33939351"/>
<evidence type="ECO:0000313" key="5">
    <source>
        <dbReference type="EMBL" id="AIJ08182.1"/>
    </source>
</evidence>
<dbReference type="SMART" id="SM00895">
    <property type="entry name" value="FCD"/>
    <property type="match status" value="1"/>
</dbReference>
<evidence type="ECO:0000259" key="4">
    <source>
        <dbReference type="PROSITE" id="PS50949"/>
    </source>
</evidence>
<dbReference type="InterPro" id="IPR008920">
    <property type="entry name" value="TF_FadR/GntR_C"/>
</dbReference>
<evidence type="ECO:0000313" key="6">
    <source>
        <dbReference type="Proteomes" id="UP000028681"/>
    </source>
</evidence>
<organism evidence="5 6">
    <name type="scientific">Edwardsiella anguillarum ET080813</name>
    <dbReference type="NCBI Taxonomy" id="667120"/>
    <lineage>
        <taxon>Bacteria</taxon>
        <taxon>Pseudomonadati</taxon>
        <taxon>Pseudomonadota</taxon>
        <taxon>Gammaproteobacteria</taxon>
        <taxon>Enterobacterales</taxon>
        <taxon>Hafniaceae</taxon>
        <taxon>Edwardsiella</taxon>
    </lineage>
</organism>
<dbReference type="InterPro" id="IPR036388">
    <property type="entry name" value="WH-like_DNA-bd_sf"/>
</dbReference>
<dbReference type="GO" id="GO:0003677">
    <property type="term" value="F:DNA binding"/>
    <property type="evidence" value="ECO:0007669"/>
    <property type="project" value="UniProtKB-KW"/>
</dbReference>
<dbReference type="SUPFAM" id="SSF48008">
    <property type="entry name" value="GntR ligand-binding domain-like"/>
    <property type="match status" value="1"/>
</dbReference>
<dbReference type="PANTHER" id="PTHR43537">
    <property type="entry name" value="TRANSCRIPTIONAL REGULATOR, GNTR FAMILY"/>
    <property type="match status" value="1"/>
</dbReference>
<name>A0A076LN75_9GAMM</name>
<protein>
    <submittedName>
        <fullName evidence="5">GntR family transcriptional regulator</fullName>
    </submittedName>
</protein>
<dbReference type="Pfam" id="PF00392">
    <property type="entry name" value="GntR"/>
    <property type="match status" value="1"/>
</dbReference>
<dbReference type="Pfam" id="PF07729">
    <property type="entry name" value="FCD"/>
    <property type="match status" value="1"/>
</dbReference>
<dbReference type="PROSITE" id="PS50949">
    <property type="entry name" value="HTH_GNTR"/>
    <property type="match status" value="1"/>
</dbReference>
<evidence type="ECO:0000256" key="1">
    <source>
        <dbReference type="ARBA" id="ARBA00023015"/>
    </source>
</evidence>
<dbReference type="InterPro" id="IPR011711">
    <property type="entry name" value="GntR_C"/>
</dbReference>
<dbReference type="GO" id="GO:0003700">
    <property type="term" value="F:DNA-binding transcription factor activity"/>
    <property type="evidence" value="ECO:0007669"/>
    <property type="project" value="InterPro"/>
</dbReference>
<dbReference type="HOGENOM" id="CLU_017584_9_4_6"/>
<dbReference type="RefSeq" id="WP_015462580.1">
    <property type="nucleotide sequence ID" value="NZ_CP006664.1"/>
</dbReference>
<dbReference type="CDD" id="cd07377">
    <property type="entry name" value="WHTH_GntR"/>
    <property type="match status" value="1"/>
</dbReference>
<dbReference type="Gene3D" id="1.10.10.10">
    <property type="entry name" value="Winged helix-like DNA-binding domain superfamily/Winged helix DNA-binding domain"/>
    <property type="match status" value="1"/>
</dbReference>
<accession>A0A076LN75</accession>
<dbReference type="KEGG" id="ete:ETEE_1734"/>
<keyword evidence="1" id="KW-0805">Transcription regulation</keyword>
<gene>
    <name evidence="5" type="ORF">ETEE_1734</name>
</gene>
<sequence>MQLNAQQQAAQRNLSYLLAEKIGQRILSGEYQSGSILPGELELGEIYGVSRTAVREAVKMLAAKGMLLPRPRIGTRVMPSSSWNFLDQELLTWWLTRENFEHVKDHFLVLRNALEPQACLLTALHASGTDKAAINNLMHEMRELNSHFDRERWIRVDVQFHQQIYKASANPFLTSFSNLFNSVYQSYFRSVTGNEVVKLEQHQAIVDAILAGDAQGAYVACQGLLGIDGA</sequence>
<dbReference type="Gene3D" id="1.20.120.530">
    <property type="entry name" value="GntR ligand-binding domain-like"/>
    <property type="match status" value="1"/>
</dbReference>